<gene>
    <name evidence="4" type="ORF">H6X83_02380</name>
</gene>
<name>A0A7G9WIK9_9FIRM</name>
<dbReference type="FunFam" id="3.20.10.10:FF:000002">
    <property type="entry name" value="D-alanine aminotransferase"/>
    <property type="match status" value="1"/>
</dbReference>
<sequence length="293" mass="32729">MRNLGYYNGKIGPLEEMQMPILDRAVYFGDGVYDAAYAVHHTIVALEDHIDRFFSSFQKLKIPFSMTRAQLAETLQKLVDQVEDSTSLFVYWQVSRGSGNRNHIFPAAEVPANLMVMVEPDPLTPIQKTFCAITVEDTRFFHCDIKTLNLIPNVMAAQQAKEAGCEEAIFHRGDLVTECAHSNVSILKDGVFRTAPLSRLILSGTVRKHLIRLAAQEGIPVEQTSFTVQELLDADEVIVHNCGTLCNAINEIDGKQVGGGAPDLLRKLQDASIREFEEETHVKFSDYTGQLYP</sequence>
<dbReference type="InterPro" id="IPR001544">
    <property type="entry name" value="Aminotrans_IV"/>
</dbReference>
<comment type="cofactor">
    <cofactor evidence="1">
        <name>pyridoxal 5'-phosphate</name>
        <dbReference type="ChEBI" id="CHEBI:597326"/>
    </cofactor>
</comment>
<keyword evidence="3" id="KW-0663">Pyridoxal phosphate</keyword>
<keyword evidence="5" id="KW-1185">Reference proteome</keyword>
<dbReference type="SUPFAM" id="SSF56752">
    <property type="entry name" value="D-aminoacid aminotransferase-like PLP-dependent enzymes"/>
    <property type="match status" value="1"/>
</dbReference>
<dbReference type="InterPro" id="IPR036038">
    <property type="entry name" value="Aminotransferase-like"/>
</dbReference>
<dbReference type="AlphaFoldDB" id="A0A7G9WIK9"/>
<evidence type="ECO:0000256" key="1">
    <source>
        <dbReference type="ARBA" id="ARBA00001933"/>
    </source>
</evidence>
<dbReference type="Gene3D" id="3.20.10.10">
    <property type="entry name" value="D-amino Acid Aminotransferase, subunit A, domain 2"/>
    <property type="match status" value="1"/>
</dbReference>
<dbReference type="GO" id="GO:0008483">
    <property type="term" value="F:transaminase activity"/>
    <property type="evidence" value="ECO:0007669"/>
    <property type="project" value="UniProtKB-KW"/>
</dbReference>
<dbReference type="InterPro" id="IPR043131">
    <property type="entry name" value="BCAT-like_N"/>
</dbReference>
<dbReference type="InterPro" id="IPR043132">
    <property type="entry name" value="BCAT-like_C"/>
</dbReference>
<evidence type="ECO:0000256" key="3">
    <source>
        <dbReference type="ARBA" id="ARBA00022898"/>
    </source>
</evidence>
<keyword evidence="4" id="KW-0032">Aminotransferase</keyword>
<dbReference type="KEGG" id="caml:H6X83_02380"/>
<accession>A0A7G9WIK9</accession>
<dbReference type="Pfam" id="PF01063">
    <property type="entry name" value="Aminotran_4"/>
    <property type="match status" value="1"/>
</dbReference>
<dbReference type="PANTHER" id="PTHR42743">
    <property type="entry name" value="AMINO-ACID AMINOTRANSFERASE"/>
    <property type="match status" value="1"/>
</dbReference>
<dbReference type="GO" id="GO:0005829">
    <property type="term" value="C:cytosol"/>
    <property type="evidence" value="ECO:0007669"/>
    <property type="project" value="TreeGrafter"/>
</dbReference>
<keyword evidence="4" id="KW-0808">Transferase</keyword>
<evidence type="ECO:0000313" key="5">
    <source>
        <dbReference type="Proteomes" id="UP000516046"/>
    </source>
</evidence>
<dbReference type="Gene3D" id="3.30.470.10">
    <property type="match status" value="1"/>
</dbReference>
<dbReference type="InterPro" id="IPR050571">
    <property type="entry name" value="Class-IV_PLP-Dep_Aminotrnsfr"/>
</dbReference>
<dbReference type="GO" id="GO:0046394">
    <property type="term" value="P:carboxylic acid biosynthetic process"/>
    <property type="evidence" value="ECO:0007669"/>
    <property type="project" value="UniProtKB-ARBA"/>
</dbReference>
<evidence type="ECO:0000256" key="2">
    <source>
        <dbReference type="ARBA" id="ARBA00009320"/>
    </source>
</evidence>
<comment type="similarity">
    <text evidence="2">Belongs to the class-IV pyridoxal-phosphate-dependent aminotransferase family.</text>
</comment>
<proteinExistence type="inferred from homology"/>
<dbReference type="PANTHER" id="PTHR42743:SF10">
    <property type="entry name" value="D-ALANINE AMINOTRANSFERASE"/>
    <property type="match status" value="1"/>
</dbReference>
<dbReference type="Proteomes" id="UP000516046">
    <property type="component" value="Chromosome"/>
</dbReference>
<protein>
    <submittedName>
        <fullName evidence="4">Aminotransferase class IV</fullName>
    </submittedName>
</protein>
<reference evidence="4 5" key="1">
    <citation type="submission" date="2020-08" db="EMBL/GenBank/DDBJ databases">
        <authorList>
            <person name="Ren C."/>
            <person name="Gu Y."/>
            <person name="Xu Y."/>
        </authorList>
    </citation>
    <scope>NUCLEOTIDE SEQUENCE [LARGE SCALE GENOMIC DNA]</scope>
    <source>
        <strain evidence="4 5">LBM18003</strain>
    </source>
</reference>
<dbReference type="RefSeq" id="WP_212507583.1">
    <property type="nucleotide sequence ID" value="NZ_CP060696.1"/>
</dbReference>
<dbReference type="GO" id="GO:0008652">
    <property type="term" value="P:amino acid biosynthetic process"/>
    <property type="evidence" value="ECO:0007669"/>
    <property type="project" value="UniProtKB-ARBA"/>
</dbReference>
<dbReference type="EMBL" id="CP060696">
    <property type="protein sequence ID" value="QNO18521.1"/>
    <property type="molecule type" value="Genomic_DNA"/>
</dbReference>
<organism evidence="4 5">
    <name type="scientific">Caproicibacterium amylolyticum</name>
    <dbReference type="NCBI Taxonomy" id="2766537"/>
    <lineage>
        <taxon>Bacteria</taxon>
        <taxon>Bacillati</taxon>
        <taxon>Bacillota</taxon>
        <taxon>Clostridia</taxon>
        <taxon>Eubacteriales</taxon>
        <taxon>Oscillospiraceae</taxon>
        <taxon>Caproicibacterium</taxon>
    </lineage>
</organism>
<evidence type="ECO:0000313" key="4">
    <source>
        <dbReference type="EMBL" id="QNO18521.1"/>
    </source>
</evidence>